<dbReference type="InterPro" id="IPR012337">
    <property type="entry name" value="RNaseH-like_sf"/>
</dbReference>
<protein>
    <recommendedName>
        <fullName evidence="4">RNase H type-1 domain-containing protein</fullName>
    </recommendedName>
</protein>
<organism evidence="2 3">
    <name type="scientific">Plakobranchus ocellatus</name>
    <dbReference type="NCBI Taxonomy" id="259542"/>
    <lineage>
        <taxon>Eukaryota</taxon>
        <taxon>Metazoa</taxon>
        <taxon>Spiralia</taxon>
        <taxon>Lophotrochozoa</taxon>
        <taxon>Mollusca</taxon>
        <taxon>Gastropoda</taxon>
        <taxon>Heterobranchia</taxon>
        <taxon>Euthyneura</taxon>
        <taxon>Panpulmonata</taxon>
        <taxon>Sacoglossa</taxon>
        <taxon>Placobranchoidea</taxon>
        <taxon>Plakobranchidae</taxon>
        <taxon>Plakobranchus</taxon>
    </lineage>
</organism>
<dbReference type="Proteomes" id="UP000735302">
    <property type="component" value="Unassembled WGS sequence"/>
</dbReference>
<dbReference type="InterPro" id="IPR036397">
    <property type="entry name" value="RNaseH_sf"/>
</dbReference>
<name>A0AAV4B1A9_9GAST</name>
<reference evidence="2 3" key="1">
    <citation type="journal article" date="2021" name="Elife">
        <title>Chloroplast acquisition without the gene transfer in kleptoplastic sea slugs, Plakobranchus ocellatus.</title>
        <authorList>
            <person name="Maeda T."/>
            <person name="Takahashi S."/>
            <person name="Yoshida T."/>
            <person name="Shimamura S."/>
            <person name="Takaki Y."/>
            <person name="Nagai Y."/>
            <person name="Toyoda A."/>
            <person name="Suzuki Y."/>
            <person name="Arimoto A."/>
            <person name="Ishii H."/>
            <person name="Satoh N."/>
            <person name="Nishiyama T."/>
            <person name="Hasebe M."/>
            <person name="Maruyama T."/>
            <person name="Minagawa J."/>
            <person name="Obokata J."/>
            <person name="Shigenobu S."/>
        </authorList>
    </citation>
    <scope>NUCLEOTIDE SEQUENCE [LARGE SCALE GENOMIC DNA]</scope>
</reference>
<gene>
    <name evidence="2" type="ORF">PoB_003897900</name>
</gene>
<sequence length="163" mass="17901">MPKHNVPTERALLPVPAVEHPGGTGNRRFRIYILWPDGATYRVCGPVEEQCCCCDCELKAVITSCLRIIPRKQQEEAALPVVIFTDYRAFVQALGRSGREDVGEAAMLADRLQKTEGVRNVVQWLPSHAGVVGVEIADGLANEGRTQPQKKPRKPSTLSDAVI</sequence>
<feature type="region of interest" description="Disordered" evidence="1">
    <location>
        <begin position="142"/>
        <end position="163"/>
    </location>
</feature>
<evidence type="ECO:0000256" key="1">
    <source>
        <dbReference type="SAM" id="MobiDB-lite"/>
    </source>
</evidence>
<dbReference type="EMBL" id="BLXT01004423">
    <property type="protein sequence ID" value="GFO12474.1"/>
    <property type="molecule type" value="Genomic_DNA"/>
</dbReference>
<evidence type="ECO:0000313" key="2">
    <source>
        <dbReference type="EMBL" id="GFO12474.1"/>
    </source>
</evidence>
<proteinExistence type="predicted"/>
<dbReference type="Gene3D" id="3.30.420.10">
    <property type="entry name" value="Ribonuclease H-like superfamily/Ribonuclease H"/>
    <property type="match status" value="1"/>
</dbReference>
<dbReference type="GO" id="GO:0003676">
    <property type="term" value="F:nucleic acid binding"/>
    <property type="evidence" value="ECO:0007669"/>
    <property type="project" value="InterPro"/>
</dbReference>
<evidence type="ECO:0000313" key="3">
    <source>
        <dbReference type="Proteomes" id="UP000735302"/>
    </source>
</evidence>
<keyword evidence="3" id="KW-1185">Reference proteome</keyword>
<dbReference type="AlphaFoldDB" id="A0AAV4B1A9"/>
<comment type="caution">
    <text evidence="2">The sequence shown here is derived from an EMBL/GenBank/DDBJ whole genome shotgun (WGS) entry which is preliminary data.</text>
</comment>
<accession>A0AAV4B1A9</accession>
<dbReference type="SUPFAM" id="SSF53098">
    <property type="entry name" value="Ribonuclease H-like"/>
    <property type="match status" value="1"/>
</dbReference>
<evidence type="ECO:0008006" key="4">
    <source>
        <dbReference type="Google" id="ProtNLM"/>
    </source>
</evidence>